<evidence type="ECO:0000313" key="1">
    <source>
        <dbReference type="EMBL" id="KMS65064.1"/>
    </source>
</evidence>
<reference evidence="1 2" key="1">
    <citation type="journal article" date="2014" name="Nature">
        <title>The genome of the recently domesticated crop plant sugar beet (Beta vulgaris).</title>
        <authorList>
            <person name="Dohm J.C."/>
            <person name="Minoche A.E."/>
            <person name="Holtgrawe D."/>
            <person name="Capella-Gutierrez S."/>
            <person name="Zakrzewski F."/>
            <person name="Tafer H."/>
            <person name="Rupp O."/>
            <person name="Sorensen T.R."/>
            <person name="Stracke R."/>
            <person name="Reinhardt R."/>
            <person name="Goesmann A."/>
            <person name="Kraft T."/>
            <person name="Schulz B."/>
            <person name="Stadler P.F."/>
            <person name="Schmidt T."/>
            <person name="Gabaldon T."/>
            <person name="Lehrach H."/>
            <person name="Weisshaar B."/>
            <person name="Himmelbauer H."/>
        </authorList>
    </citation>
    <scope>NUCLEOTIDE SEQUENCE [LARGE SCALE GENOMIC DNA]</scope>
    <source>
        <tissue evidence="1">Taproot</tissue>
    </source>
</reference>
<sequence length="145" mass="16921">MFKFTQKLKQVKKVLKEMNKQGFSQIHIEDTKAHIALQEAQKMLHLNATSIQAREREQLAALEYQRVHAKYVSFMQQKSKLAWIKDGDENSKAFHNALKARRLQNTIYGVADIEGRWVVGNEEVNKAFLFYYTQLLGTPRNSRSH</sequence>
<organism evidence="1 2">
    <name type="scientific">Beta vulgaris subsp. vulgaris</name>
    <name type="common">Beet</name>
    <dbReference type="NCBI Taxonomy" id="3555"/>
    <lineage>
        <taxon>Eukaryota</taxon>
        <taxon>Viridiplantae</taxon>
        <taxon>Streptophyta</taxon>
        <taxon>Embryophyta</taxon>
        <taxon>Tracheophyta</taxon>
        <taxon>Spermatophyta</taxon>
        <taxon>Magnoliopsida</taxon>
        <taxon>eudicotyledons</taxon>
        <taxon>Gunneridae</taxon>
        <taxon>Pentapetalae</taxon>
        <taxon>Caryophyllales</taxon>
        <taxon>Chenopodiaceae</taxon>
        <taxon>Betoideae</taxon>
        <taxon>Beta</taxon>
    </lineage>
</organism>
<proteinExistence type="predicted"/>
<dbReference type="Gramene" id="KMS65064">
    <property type="protein sequence ID" value="KMS65064"/>
    <property type="gene ID" value="BVRB_039810"/>
</dbReference>
<dbReference type="AlphaFoldDB" id="A0A0J7YNA2"/>
<accession>A0A0J7YNA2</accession>
<dbReference type="eggNOG" id="KOG1075">
    <property type="taxonomic scope" value="Eukaryota"/>
</dbReference>
<dbReference type="OrthoDB" id="1935089at2759"/>
<dbReference type="OMA" id="CWTENAT"/>
<feature type="non-terminal residue" evidence="1">
    <location>
        <position position="145"/>
    </location>
</feature>
<protein>
    <submittedName>
        <fullName evidence="1">Uncharacterized protein</fullName>
    </submittedName>
</protein>
<gene>
    <name evidence="1" type="ORF">BVRB_039810</name>
</gene>
<dbReference type="Proteomes" id="UP000035740">
    <property type="component" value="Unassembled WGS sequence"/>
</dbReference>
<name>A0A0J7YNA2_BETVV</name>
<dbReference type="EMBL" id="KQ115433">
    <property type="protein sequence ID" value="KMS65064.1"/>
    <property type="molecule type" value="Genomic_DNA"/>
</dbReference>
<keyword evidence="2" id="KW-1185">Reference proteome</keyword>
<evidence type="ECO:0000313" key="2">
    <source>
        <dbReference type="Proteomes" id="UP000035740"/>
    </source>
</evidence>